<dbReference type="HOGENOM" id="CLU_2971126_0_0_6"/>
<name>A8AJI2_CITK8</name>
<reference evidence="1 2" key="1">
    <citation type="submission" date="2007-08" db="EMBL/GenBank/DDBJ databases">
        <authorList>
            <consortium name="The Citrobacter koseri Genome Sequencing Project"/>
            <person name="McClelland M."/>
            <person name="Sanderson E.K."/>
            <person name="Porwollik S."/>
            <person name="Spieth J."/>
            <person name="Clifton W.S."/>
            <person name="Latreille P."/>
            <person name="Courtney L."/>
            <person name="Wang C."/>
            <person name="Pepin K."/>
            <person name="Bhonagiri V."/>
            <person name="Nash W."/>
            <person name="Johnson M."/>
            <person name="Thiruvilangam P."/>
            <person name="Wilson R."/>
        </authorList>
    </citation>
    <scope>NUCLEOTIDE SEQUENCE [LARGE SCALE GENOMIC DNA]</scope>
    <source>
        <strain evidence="2">ATCC BAA-895 / CDC 4225-83 / SGSC4696</strain>
    </source>
</reference>
<protein>
    <submittedName>
        <fullName evidence="1">Uncharacterized protein</fullName>
    </submittedName>
</protein>
<dbReference type="KEGG" id="cko:CKO_02536"/>
<proteinExistence type="predicted"/>
<gene>
    <name evidence="1" type="ordered locus">CKO_02536</name>
</gene>
<dbReference type="STRING" id="290338.CKO_02536"/>
<evidence type="ECO:0000313" key="1">
    <source>
        <dbReference type="EMBL" id="ABV13645.1"/>
    </source>
</evidence>
<dbReference type="AlphaFoldDB" id="A8AJI2"/>
<dbReference type="EMBL" id="CP000822">
    <property type="protein sequence ID" value="ABV13645.1"/>
    <property type="molecule type" value="Genomic_DNA"/>
</dbReference>
<evidence type="ECO:0000313" key="2">
    <source>
        <dbReference type="Proteomes" id="UP000008148"/>
    </source>
</evidence>
<accession>A8AJI2</accession>
<sequence length="58" mass="6984">MLLFFHAGNEYEISQAKNLRRNVFVLYLLFLWKCNVNCEVVYRIITGQIPFPDDKKFQ</sequence>
<organism evidence="1 2">
    <name type="scientific">Citrobacter koseri (strain ATCC BAA-895 / CDC 4225-83 / SGSC4696)</name>
    <dbReference type="NCBI Taxonomy" id="290338"/>
    <lineage>
        <taxon>Bacteria</taxon>
        <taxon>Pseudomonadati</taxon>
        <taxon>Pseudomonadota</taxon>
        <taxon>Gammaproteobacteria</taxon>
        <taxon>Enterobacterales</taxon>
        <taxon>Enterobacteriaceae</taxon>
        <taxon>Citrobacter</taxon>
    </lineage>
</organism>
<dbReference type="Proteomes" id="UP000008148">
    <property type="component" value="Chromosome"/>
</dbReference>
<keyword evidence="2" id="KW-1185">Reference proteome</keyword>